<evidence type="ECO:0000256" key="14">
    <source>
        <dbReference type="SAM" id="Phobius"/>
    </source>
</evidence>
<evidence type="ECO:0000256" key="7">
    <source>
        <dbReference type="ARBA" id="ARBA00023065"/>
    </source>
</evidence>
<dbReference type="InterPro" id="IPR015683">
    <property type="entry name" value="Ionotropic_Glu_rcpt"/>
</dbReference>
<keyword evidence="7" id="KW-0406">Ion transport</keyword>
<dbReference type="Pfam" id="PF00060">
    <property type="entry name" value="Lig_chan"/>
    <property type="match status" value="1"/>
</dbReference>
<gene>
    <name evidence="17" type="ORF">SETIT_4G044500v2</name>
</gene>
<evidence type="ECO:0000256" key="3">
    <source>
        <dbReference type="ARBA" id="ARBA00022448"/>
    </source>
</evidence>
<dbReference type="SUPFAM" id="SSF53850">
    <property type="entry name" value="Periplasmic binding protein-like II"/>
    <property type="match status" value="1"/>
</dbReference>
<feature type="transmembrane region" description="Helical" evidence="14">
    <location>
        <begin position="236"/>
        <end position="257"/>
    </location>
</feature>
<evidence type="ECO:0000256" key="6">
    <source>
        <dbReference type="ARBA" id="ARBA00022989"/>
    </source>
</evidence>
<evidence type="ECO:0000313" key="17">
    <source>
        <dbReference type="EMBL" id="RCV20291.1"/>
    </source>
</evidence>
<feature type="chain" id="PRO_5017083000" description="Ionotropic glutamate receptor C-terminal domain-containing protein" evidence="15">
    <location>
        <begin position="30"/>
        <end position="577"/>
    </location>
</feature>
<sequence>MDYGPRRFGRFTLAALFIILLASIRDASAARRAGGAVDDVLASDHGSRSNRAGVSMAAREAALHACGSRGDATIDQLRKPHHTKLRMLLDENELNQNRMLAAHGNPVKRSSHGSWSATAAMQRGYVKLIAVPRKHAFKVFVNVTIDIFRKAIEKLQSPPCYELCAFNGTYDELVQNVSKGVFDGAVRDMTITDDRARIADFTMPYAPSGVSLLVLADTDSKPPIQWIFLKPLTKELWLTTVGFFFFTSSYLFVVWVIEWPKNPAYQGSTVTKFSTASYCAFSTLPFSHGQMIRSPLSKVVVVIWCFAVLVLVQSYTANLSSMLTAKRLRPSVTGLDQLVSNGDYIRYQDGAFVHFFLISKGPKADRLRAFKNPTEYAEALRKGSKNDGVSAIVDEIPYLSYFLSDKNNKEFEMGERLYKTPGLGFVFPRGSPRSARIEQEWLGSPAQLKGDSSSIADSAPLTLRSFSGLFVITGSISASVTVISIARSVYAKCFRARGHVSQDGNGGSNDRGNGFVPDERLHEIRGNNSQQCAPGSGRSTGDEEAGPMQDSMPNGSVPEVSIQIEMSDTGQGVGRGL</sequence>
<accession>A0A368QQR3</accession>
<keyword evidence="3" id="KW-0813">Transport</keyword>
<keyword evidence="6 14" id="KW-1133">Transmembrane helix</keyword>
<keyword evidence="9" id="KW-0675">Receptor</keyword>
<reference evidence="17" key="1">
    <citation type="journal article" date="2012" name="Nat. Biotechnol.">
        <title>Reference genome sequence of the model plant Setaria.</title>
        <authorList>
            <person name="Bennetzen J.L."/>
            <person name="Schmutz J."/>
            <person name="Wang H."/>
            <person name="Percifield R."/>
            <person name="Hawkins J."/>
            <person name="Pontaroli A.C."/>
            <person name="Estep M."/>
            <person name="Feng L."/>
            <person name="Vaughn J.N."/>
            <person name="Grimwood J."/>
            <person name="Jenkins J."/>
            <person name="Barry K."/>
            <person name="Lindquist E."/>
            <person name="Hellsten U."/>
            <person name="Deshpande S."/>
            <person name="Wang X."/>
            <person name="Wu X."/>
            <person name="Mitros T."/>
            <person name="Triplett J."/>
            <person name="Yang X."/>
            <person name="Ye C.Y."/>
            <person name="Mauro-Herrera M."/>
            <person name="Wang L."/>
            <person name="Li P."/>
            <person name="Sharma M."/>
            <person name="Sharma R."/>
            <person name="Ronald P.C."/>
            <person name="Panaud O."/>
            <person name="Kellogg E.A."/>
            <person name="Brutnell T.P."/>
            <person name="Doust A.N."/>
            <person name="Tuskan G.A."/>
            <person name="Rokhsar D."/>
            <person name="Devos K.M."/>
        </authorList>
    </citation>
    <scope>NUCLEOTIDE SEQUENCE [LARGE SCALE GENOMIC DNA]</scope>
    <source>
        <strain evidence="17">Yugu1</strain>
    </source>
</reference>
<comment type="subcellular location">
    <subcellularLocation>
        <location evidence="1">Membrane</location>
        <topology evidence="1">Multi-pass membrane protein</topology>
    </subcellularLocation>
</comment>
<feature type="region of interest" description="Disordered" evidence="13">
    <location>
        <begin position="524"/>
        <end position="577"/>
    </location>
</feature>
<dbReference type="GO" id="GO:0016020">
    <property type="term" value="C:membrane"/>
    <property type="evidence" value="ECO:0007669"/>
    <property type="project" value="UniProtKB-SubCell"/>
</dbReference>
<keyword evidence="10" id="KW-0325">Glycoprotein</keyword>
<keyword evidence="5 15" id="KW-0732">Signal</keyword>
<evidence type="ECO:0000256" key="2">
    <source>
        <dbReference type="ARBA" id="ARBA00008685"/>
    </source>
</evidence>
<dbReference type="Gene3D" id="1.10.287.70">
    <property type="match status" value="1"/>
</dbReference>
<keyword evidence="12" id="KW-0407">Ion channel</keyword>
<reference evidence="17" key="2">
    <citation type="submission" date="2015-07" db="EMBL/GenBank/DDBJ databases">
        <authorList>
            <person name="Noorani M."/>
        </authorList>
    </citation>
    <scope>NUCLEOTIDE SEQUENCE</scope>
    <source>
        <strain evidence="17">Yugu1</strain>
    </source>
</reference>
<dbReference type="OrthoDB" id="5984008at2759"/>
<organism evidence="17">
    <name type="scientific">Setaria italica</name>
    <name type="common">Foxtail millet</name>
    <name type="synonym">Panicum italicum</name>
    <dbReference type="NCBI Taxonomy" id="4555"/>
    <lineage>
        <taxon>Eukaryota</taxon>
        <taxon>Viridiplantae</taxon>
        <taxon>Streptophyta</taxon>
        <taxon>Embryophyta</taxon>
        <taxon>Tracheophyta</taxon>
        <taxon>Spermatophyta</taxon>
        <taxon>Magnoliopsida</taxon>
        <taxon>Liliopsida</taxon>
        <taxon>Poales</taxon>
        <taxon>Poaceae</taxon>
        <taxon>PACMAD clade</taxon>
        <taxon>Panicoideae</taxon>
        <taxon>Panicodae</taxon>
        <taxon>Paniceae</taxon>
        <taxon>Cenchrinae</taxon>
        <taxon>Setaria</taxon>
    </lineage>
</organism>
<evidence type="ECO:0000256" key="4">
    <source>
        <dbReference type="ARBA" id="ARBA00022692"/>
    </source>
</evidence>
<evidence type="ECO:0000256" key="5">
    <source>
        <dbReference type="ARBA" id="ARBA00022729"/>
    </source>
</evidence>
<keyword evidence="8 14" id="KW-0472">Membrane</keyword>
<dbReference type="InterPro" id="IPR001320">
    <property type="entry name" value="Iontro_rcpt_C"/>
</dbReference>
<evidence type="ECO:0000256" key="11">
    <source>
        <dbReference type="ARBA" id="ARBA00023286"/>
    </source>
</evidence>
<keyword evidence="4 14" id="KW-0812">Transmembrane</keyword>
<dbReference type="FunFam" id="1.10.287.70:FF:000037">
    <property type="entry name" value="Glutamate receptor"/>
    <property type="match status" value="1"/>
</dbReference>
<feature type="signal peptide" evidence="15">
    <location>
        <begin position="1"/>
        <end position="29"/>
    </location>
</feature>
<dbReference type="Gene3D" id="3.40.190.10">
    <property type="entry name" value="Periplasmic binding protein-like II"/>
    <property type="match status" value="1"/>
</dbReference>
<evidence type="ECO:0000256" key="8">
    <source>
        <dbReference type="ARBA" id="ARBA00023136"/>
    </source>
</evidence>
<dbReference type="SMART" id="SM00079">
    <property type="entry name" value="PBPe"/>
    <property type="match status" value="1"/>
</dbReference>
<name>A0A368QQR3_SETIT</name>
<dbReference type="GO" id="GO:0015276">
    <property type="term" value="F:ligand-gated monoatomic ion channel activity"/>
    <property type="evidence" value="ECO:0007669"/>
    <property type="project" value="InterPro"/>
</dbReference>
<protein>
    <recommendedName>
        <fullName evidence="16">Ionotropic glutamate receptor C-terminal domain-containing protein</fullName>
    </recommendedName>
</protein>
<evidence type="ECO:0000256" key="15">
    <source>
        <dbReference type="SAM" id="SignalP"/>
    </source>
</evidence>
<evidence type="ECO:0000256" key="9">
    <source>
        <dbReference type="ARBA" id="ARBA00023170"/>
    </source>
</evidence>
<keyword evidence="11" id="KW-1071">Ligand-gated ion channel</keyword>
<evidence type="ECO:0000256" key="13">
    <source>
        <dbReference type="SAM" id="MobiDB-lite"/>
    </source>
</evidence>
<evidence type="ECO:0000256" key="12">
    <source>
        <dbReference type="ARBA" id="ARBA00023303"/>
    </source>
</evidence>
<feature type="transmembrane region" description="Helical" evidence="14">
    <location>
        <begin position="299"/>
        <end position="319"/>
    </location>
</feature>
<evidence type="ECO:0000256" key="1">
    <source>
        <dbReference type="ARBA" id="ARBA00004141"/>
    </source>
</evidence>
<feature type="domain" description="Ionotropic glutamate receptor C-terminal" evidence="16">
    <location>
        <begin position="128"/>
        <end position="444"/>
    </location>
</feature>
<evidence type="ECO:0000259" key="16">
    <source>
        <dbReference type="SMART" id="SM00079"/>
    </source>
</evidence>
<dbReference type="EMBL" id="CM003531">
    <property type="protein sequence ID" value="RCV20291.1"/>
    <property type="molecule type" value="Genomic_DNA"/>
</dbReference>
<dbReference type="PANTHER" id="PTHR18966">
    <property type="entry name" value="IONOTROPIC GLUTAMATE RECEPTOR"/>
    <property type="match status" value="1"/>
</dbReference>
<comment type="similarity">
    <text evidence="2">Belongs to the glutamate-gated ion channel (TC 1.A.10.1) family.</text>
</comment>
<proteinExistence type="inferred from homology"/>
<evidence type="ECO:0000256" key="10">
    <source>
        <dbReference type="ARBA" id="ARBA00023180"/>
    </source>
</evidence>
<feature type="compositionally biased region" description="Polar residues" evidence="13">
    <location>
        <begin position="526"/>
        <end position="539"/>
    </location>
</feature>
<dbReference type="AlphaFoldDB" id="A0A368QQR3"/>